<dbReference type="EMBL" id="CP024923">
    <property type="protein sequence ID" value="ATY32993.1"/>
    <property type="molecule type" value="Genomic_DNA"/>
</dbReference>
<accession>A0A2K8MGK8</accession>
<sequence>MKDRLVTLIGGGGFLGRYVAQELYRAGARVRIAQKRPRDAWFLKPLGGLGQTQFVAADVTRPDTIARAIEGSDLVVNLAGTFGGAMQKVHVDGARNIAEAARRNGVHALVHLSALGADLDSPAAYGRSKAQGERAVREAFPNATILRPAVVFGREDAFVNRFAAMIAVAPLVPVLRTGVRFQPVYVTDVAMAAVKALSDPARHGGHIYELGGPDIVTMGALYRWIAAAIGRDARFIELPDALGSLVAMLGALPGAPITSDQWRMLQRDNVVSAGAEGFAQLGIAPTPLASVAPSWLVRFRRHGRFAQIGAAA</sequence>
<name>A0A2K8MGK8_9SPHN</name>
<dbReference type="Pfam" id="PF01370">
    <property type="entry name" value="Epimerase"/>
    <property type="match status" value="1"/>
</dbReference>
<organism evidence="2 3">
    <name type="scientific">Sphingomonas psychrotolerans</name>
    <dbReference type="NCBI Taxonomy" id="1327635"/>
    <lineage>
        <taxon>Bacteria</taxon>
        <taxon>Pseudomonadati</taxon>
        <taxon>Pseudomonadota</taxon>
        <taxon>Alphaproteobacteria</taxon>
        <taxon>Sphingomonadales</taxon>
        <taxon>Sphingomonadaceae</taxon>
        <taxon>Sphingomonas</taxon>
    </lineage>
</organism>
<dbReference type="SUPFAM" id="SSF51735">
    <property type="entry name" value="NAD(P)-binding Rossmann-fold domains"/>
    <property type="match status" value="1"/>
</dbReference>
<dbReference type="AlphaFoldDB" id="A0A2K8MGK8"/>
<dbReference type="Gene3D" id="3.40.50.720">
    <property type="entry name" value="NAD(P)-binding Rossmann-like Domain"/>
    <property type="match status" value="1"/>
</dbReference>
<dbReference type="InterPro" id="IPR051207">
    <property type="entry name" value="ComplexI_NDUFA9_subunit"/>
</dbReference>
<dbReference type="KEGG" id="sphc:CVN68_14325"/>
<dbReference type="RefSeq" id="WP_100282798.1">
    <property type="nucleotide sequence ID" value="NZ_CP024923.1"/>
</dbReference>
<dbReference type="CDD" id="cd05271">
    <property type="entry name" value="NDUFA9_like_SDR_a"/>
    <property type="match status" value="1"/>
</dbReference>
<evidence type="ECO:0000259" key="1">
    <source>
        <dbReference type="Pfam" id="PF01370"/>
    </source>
</evidence>
<dbReference type="PANTHER" id="PTHR12126">
    <property type="entry name" value="NADH-UBIQUINONE OXIDOREDUCTASE 39 KDA SUBUNIT-RELATED"/>
    <property type="match status" value="1"/>
</dbReference>
<proteinExistence type="predicted"/>
<feature type="domain" description="NAD-dependent epimerase/dehydratase" evidence="1">
    <location>
        <begin position="7"/>
        <end position="211"/>
    </location>
</feature>
<dbReference type="PANTHER" id="PTHR12126:SF11">
    <property type="entry name" value="NADH DEHYDROGENASE [UBIQUINONE] 1 ALPHA SUBCOMPLEX SUBUNIT 9, MITOCHONDRIAL"/>
    <property type="match status" value="1"/>
</dbReference>
<keyword evidence="3" id="KW-1185">Reference proteome</keyword>
<dbReference type="InterPro" id="IPR036291">
    <property type="entry name" value="NAD(P)-bd_dom_sf"/>
</dbReference>
<dbReference type="InterPro" id="IPR001509">
    <property type="entry name" value="Epimerase_deHydtase"/>
</dbReference>
<dbReference type="OrthoDB" id="9776313at2"/>
<protein>
    <submittedName>
        <fullName evidence="2">Complex I NDUFA9 subunit family protein</fullName>
    </submittedName>
</protein>
<dbReference type="GO" id="GO:0044877">
    <property type="term" value="F:protein-containing complex binding"/>
    <property type="evidence" value="ECO:0007669"/>
    <property type="project" value="TreeGrafter"/>
</dbReference>
<evidence type="ECO:0000313" key="2">
    <source>
        <dbReference type="EMBL" id="ATY32993.1"/>
    </source>
</evidence>
<gene>
    <name evidence="2" type="ORF">CVN68_14325</name>
</gene>
<evidence type="ECO:0000313" key="3">
    <source>
        <dbReference type="Proteomes" id="UP000229081"/>
    </source>
</evidence>
<reference evidence="2 3" key="1">
    <citation type="submission" date="2017-11" db="EMBL/GenBank/DDBJ databases">
        <title>Complete genome sequence of Sphingomonas sp. Strain Cra20, a psychrotolerant potential plant growth promoting rhizobacteria.</title>
        <authorList>
            <person name="Luo Y."/>
        </authorList>
    </citation>
    <scope>NUCLEOTIDE SEQUENCE [LARGE SCALE GENOMIC DNA]</scope>
    <source>
        <strain evidence="2 3">Cra20</strain>
    </source>
</reference>
<dbReference type="Proteomes" id="UP000229081">
    <property type="component" value="Chromosome"/>
</dbReference>